<evidence type="ECO:0000313" key="1">
    <source>
        <dbReference type="EMBL" id="VFJ59957.1"/>
    </source>
</evidence>
<proteinExistence type="predicted"/>
<reference evidence="1" key="1">
    <citation type="submission" date="2019-02" db="EMBL/GenBank/DDBJ databases">
        <authorList>
            <person name="Gruber-Vodicka R. H."/>
            <person name="Seah K. B. B."/>
        </authorList>
    </citation>
    <scope>NUCLEOTIDE SEQUENCE</scope>
    <source>
        <strain evidence="1">BECK_DK47</strain>
    </source>
</reference>
<protein>
    <submittedName>
        <fullName evidence="1">Uncharacterized protein</fullName>
    </submittedName>
</protein>
<dbReference type="AlphaFoldDB" id="A0A450T0G3"/>
<name>A0A450T0G3_9GAMM</name>
<dbReference type="EMBL" id="CAADEX010000088">
    <property type="protein sequence ID" value="VFJ59957.1"/>
    <property type="molecule type" value="Genomic_DNA"/>
</dbReference>
<sequence length="106" mass="11745">MRYDSVALDKMPLRGKKAALESGAPSGAFPNAPLRKFGNFVFPIRGQIAFGPTNRDRYNAVQQEPYAIPPQQLTQSRECFGLPEETGTAQFTISRLMPSLPRGYVI</sequence>
<gene>
    <name evidence="1" type="ORF">BECKDK2373B_GA0170837_10885</name>
</gene>
<accession>A0A450T0G3</accession>
<organism evidence="1">
    <name type="scientific">Candidatus Kentrum sp. DK</name>
    <dbReference type="NCBI Taxonomy" id="2126562"/>
    <lineage>
        <taxon>Bacteria</taxon>
        <taxon>Pseudomonadati</taxon>
        <taxon>Pseudomonadota</taxon>
        <taxon>Gammaproteobacteria</taxon>
        <taxon>Candidatus Kentrum</taxon>
    </lineage>
</organism>